<accession>A0AB73H4C5</accession>
<organism evidence="1">
    <name type="scientific">Xanthomonas arboricola</name>
    <dbReference type="NCBI Taxonomy" id="56448"/>
    <lineage>
        <taxon>Bacteria</taxon>
        <taxon>Pseudomonadati</taxon>
        <taxon>Pseudomonadota</taxon>
        <taxon>Gammaproteobacteria</taxon>
        <taxon>Lysobacterales</taxon>
        <taxon>Lysobacteraceae</taxon>
        <taxon>Xanthomonas</taxon>
    </lineage>
</organism>
<dbReference type="RefSeq" id="WP_184578731.1">
    <property type="nucleotide sequence ID" value="NZ_JACIIQ010000022.1"/>
</dbReference>
<dbReference type="AlphaFoldDB" id="A0AB73H4C5"/>
<dbReference type="EMBL" id="JACIIQ010000022">
    <property type="protein sequence ID" value="MBB5672294.1"/>
    <property type="molecule type" value="Genomic_DNA"/>
</dbReference>
<gene>
    <name evidence="1" type="ORF">FHR65_003892</name>
</gene>
<dbReference type="Proteomes" id="UP000528595">
    <property type="component" value="Unassembled WGS sequence"/>
</dbReference>
<protein>
    <submittedName>
        <fullName evidence="1">Uncharacterized protein</fullName>
    </submittedName>
</protein>
<name>A0AB73H4C5_9XANT</name>
<reference evidence="1" key="1">
    <citation type="submission" date="2020-08" db="EMBL/GenBank/DDBJ databases">
        <title>Studying the diversity of plant-associated saprophytic bacteria and their role in host health and plant-pathogen interactions.</title>
        <authorList>
            <person name="Potnis N."/>
        </authorList>
    </citation>
    <scope>NUCLEOTIDE SEQUENCE</scope>
    <source>
        <strain evidence="1">F21</strain>
    </source>
</reference>
<comment type="caution">
    <text evidence="1">The sequence shown here is derived from an EMBL/GenBank/DDBJ whole genome shotgun (WGS) entry which is preliminary data.</text>
</comment>
<proteinExistence type="predicted"/>
<sequence>MDALDALESYVEARAVSLTSLELDAPDADLARRIAAAARELGIEEQMLEAVQHLSPAAAGAPDLDQAINLAAGEAGSIRLVEEVHEVLSMSGPRP</sequence>
<evidence type="ECO:0000313" key="1">
    <source>
        <dbReference type="EMBL" id="MBB5672294.1"/>
    </source>
</evidence>